<evidence type="ECO:0000313" key="5">
    <source>
        <dbReference type="EMBL" id="EAT99555.2"/>
    </source>
</evidence>
<dbReference type="AlphaFoldDB" id="A7GZ09"/>
<protein>
    <recommendedName>
        <fullName evidence="2">beta-lactamase</fullName>
        <ecNumber evidence="2">3.5.2.6</ecNumber>
    </recommendedName>
</protein>
<proteinExistence type="predicted"/>
<dbReference type="PANTHER" id="PTHR43628:SF1">
    <property type="entry name" value="CHITIN SYNTHASE REGULATORY FACTOR 2-RELATED"/>
    <property type="match status" value="1"/>
</dbReference>
<evidence type="ECO:0000256" key="3">
    <source>
        <dbReference type="ARBA" id="ARBA00023157"/>
    </source>
</evidence>
<evidence type="ECO:0000313" key="6">
    <source>
        <dbReference type="Proteomes" id="UP000006380"/>
    </source>
</evidence>
<dbReference type="Pfam" id="PF08238">
    <property type="entry name" value="Sel1"/>
    <property type="match status" value="3"/>
</dbReference>
<evidence type="ECO:0000256" key="1">
    <source>
        <dbReference type="ARBA" id="ARBA00001526"/>
    </source>
</evidence>
<dbReference type="STRING" id="360105.CCV52592_0075"/>
<evidence type="ECO:0000256" key="2">
    <source>
        <dbReference type="ARBA" id="ARBA00012865"/>
    </source>
</evidence>
<name>A7GZ09_CAMC5</name>
<dbReference type="PANTHER" id="PTHR43628">
    <property type="entry name" value="ACTIVATOR OF C KINASE PROTEIN 1-RELATED"/>
    <property type="match status" value="1"/>
</dbReference>
<dbReference type="GO" id="GO:0008800">
    <property type="term" value="F:beta-lactamase activity"/>
    <property type="evidence" value="ECO:0007669"/>
    <property type="project" value="UniProtKB-EC"/>
</dbReference>
<sequence>MRGILIFLFCAFVLNASDHDETQKFMQAVEAFNKGECESAERIYKELADAGYPDALFNYGWMKEKGQCARQDVKGALELYERAVKSQKPKVRGLASYRLGLLYMTGRGTAQDVGRAKQLWQLSDSLEYPQAALSLGLYYLQGINEPKNEKEARRYFTRACDAGLQPACELIKNLTTP</sequence>
<dbReference type="SUPFAM" id="SSF81901">
    <property type="entry name" value="HCP-like"/>
    <property type="match status" value="1"/>
</dbReference>
<dbReference type="InterPro" id="IPR006597">
    <property type="entry name" value="Sel1-like"/>
</dbReference>
<dbReference type="InterPro" id="IPR052945">
    <property type="entry name" value="Mitotic_Regulator"/>
</dbReference>
<keyword evidence="4" id="KW-0046">Antibiotic resistance</keyword>
<keyword evidence="6" id="KW-1185">Reference proteome</keyword>
<dbReference type="InterPro" id="IPR011990">
    <property type="entry name" value="TPR-like_helical_dom_sf"/>
</dbReference>
<reference evidence="5" key="1">
    <citation type="submission" date="2016-07" db="EMBL/GenBank/DDBJ databases">
        <title>Comparative genomics of the Campylobacter concisus group.</title>
        <authorList>
            <person name="Miller W.G."/>
            <person name="Yee E."/>
            <person name="Chapman M.H."/>
            <person name="Huynh S."/>
            <person name="Bono J.L."/>
            <person name="On S.L.W."/>
            <person name="StLeger J."/>
            <person name="Foster G."/>
            <person name="Parker C.T."/>
        </authorList>
    </citation>
    <scope>NUCLEOTIDE SEQUENCE</scope>
    <source>
        <strain evidence="5">525.92</strain>
    </source>
</reference>
<dbReference type="KEGG" id="ccv:CCV52592_0075"/>
<dbReference type="Gene3D" id="1.25.40.10">
    <property type="entry name" value="Tetratricopeptide repeat domain"/>
    <property type="match status" value="1"/>
</dbReference>
<organism evidence="5 6">
    <name type="scientific">Campylobacter curvus (strain 525.92)</name>
    <dbReference type="NCBI Taxonomy" id="360105"/>
    <lineage>
        <taxon>Bacteria</taxon>
        <taxon>Pseudomonadati</taxon>
        <taxon>Campylobacterota</taxon>
        <taxon>Epsilonproteobacteria</taxon>
        <taxon>Campylobacterales</taxon>
        <taxon>Campylobacteraceae</taxon>
        <taxon>Campylobacter</taxon>
    </lineage>
</organism>
<dbReference type="EMBL" id="CP000767">
    <property type="protein sequence ID" value="EAT99555.2"/>
    <property type="molecule type" value="Genomic_DNA"/>
</dbReference>
<comment type="catalytic activity">
    <reaction evidence="1">
        <text>a beta-lactam + H2O = a substituted beta-amino acid</text>
        <dbReference type="Rhea" id="RHEA:20401"/>
        <dbReference type="ChEBI" id="CHEBI:15377"/>
        <dbReference type="ChEBI" id="CHEBI:35627"/>
        <dbReference type="ChEBI" id="CHEBI:140347"/>
        <dbReference type="EC" id="3.5.2.6"/>
    </reaction>
</comment>
<dbReference type="OrthoDB" id="5330140at2"/>
<dbReference type="HOGENOM" id="CLU_000288_36_12_7"/>
<dbReference type="GO" id="GO:0046677">
    <property type="term" value="P:response to antibiotic"/>
    <property type="evidence" value="ECO:0007669"/>
    <property type="project" value="UniProtKB-KW"/>
</dbReference>
<dbReference type="RefSeq" id="WP_009651331.1">
    <property type="nucleotide sequence ID" value="NC_009715.2"/>
</dbReference>
<dbReference type="EC" id="3.5.2.6" evidence="2"/>
<accession>A7GZ09</accession>
<dbReference type="Proteomes" id="UP000006380">
    <property type="component" value="Chromosome"/>
</dbReference>
<evidence type="ECO:0000256" key="4">
    <source>
        <dbReference type="ARBA" id="ARBA00023251"/>
    </source>
</evidence>
<gene>
    <name evidence="5" type="ORF">CCV52592_0075</name>
</gene>
<dbReference type="SMART" id="SM00671">
    <property type="entry name" value="SEL1"/>
    <property type="match status" value="3"/>
</dbReference>
<keyword evidence="3" id="KW-1015">Disulfide bond</keyword>